<dbReference type="GO" id="GO:0008235">
    <property type="term" value="F:metalloexopeptidase activity"/>
    <property type="evidence" value="ECO:0007669"/>
    <property type="project" value="InterPro"/>
</dbReference>
<reference evidence="10" key="1">
    <citation type="submission" date="2021-04" db="EMBL/GenBank/DDBJ databases">
        <authorList>
            <person name="Rodrigo-Torres L."/>
            <person name="Arahal R. D."/>
            <person name="Lucena T."/>
        </authorList>
    </citation>
    <scope>NUCLEOTIDE SEQUENCE</scope>
    <source>
        <strain evidence="10">CECT 9275</strain>
    </source>
</reference>
<keyword evidence="7" id="KW-0472">Membrane</keyword>
<sequence length="535" mass="58715">MIQIVAKALFLIKNLQADNHKFYLFAMTRNILLFTCSFLIAAIPGFSQKKNALPPEFSIKKTETEAHMRFLASDELMGRRTGEQGNMVAARYIAEQFRKLGIGNVPGVFASPTDSYFQNVPFEKMGPNGTGEITIDAQILKSGQDWILMSGGAADLHAELVYAGYGLENQAKAWDDYKDLDVKGKIVLVQSGTPEVQTPSEIIAVSSEKRSIAIQKGAAGLIELFNAPVPWNMVNKYFTGEKISLGEESITSAQAFPHAWVNGKEANLTRTLRSAKQVGFKTSGRTRQLVSSYNVAGYIPGSDPKLKNEYILLTAHYDHVGTGKQGGQPFSPEDSIFNGARDNAFGTVALLTAAEAFARKPPKRSVLIIALTAEEVGLLGSRYYTAHPLLPLKNCIFNINSDGAGYNDTSIAAVMGLERTGARAEIEKACQAFGLGVFADPSPEQGLFDRSDNVNFAKEGIPAPTFTPGFREFNGDIMKHYHQVSDHPETIDFDYLLKFSQAFTYAARLIANRATAPQWTKGDKYEEASKRLYNK</sequence>
<keyword evidence="1" id="KW-0031">Aminopeptidase</keyword>
<dbReference type="Gene3D" id="3.50.30.30">
    <property type="match status" value="1"/>
</dbReference>
<evidence type="ECO:0000256" key="7">
    <source>
        <dbReference type="SAM" id="Phobius"/>
    </source>
</evidence>
<dbReference type="GO" id="GO:0046872">
    <property type="term" value="F:metal ion binding"/>
    <property type="evidence" value="ECO:0007669"/>
    <property type="project" value="UniProtKB-KW"/>
</dbReference>
<evidence type="ECO:0000256" key="1">
    <source>
        <dbReference type="ARBA" id="ARBA00022438"/>
    </source>
</evidence>
<dbReference type="GO" id="GO:0004177">
    <property type="term" value="F:aminopeptidase activity"/>
    <property type="evidence" value="ECO:0007669"/>
    <property type="project" value="UniProtKB-KW"/>
</dbReference>
<feature type="domain" description="PA" evidence="8">
    <location>
        <begin position="158"/>
        <end position="222"/>
    </location>
</feature>
<dbReference type="EMBL" id="CAJRAF010000002">
    <property type="protein sequence ID" value="CAG5011872.1"/>
    <property type="molecule type" value="Genomic_DNA"/>
</dbReference>
<dbReference type="InterPro" id="IPR045175">
    <property type="entry name" value="M28_fam"/>
</dbReference>
<keyword evidence="4" id="KW-0732">Signal</keyword>
<evidence type="ECO:0000313" key="10">
    <source>
        <dbReference type="EMBL" id="CAG5011872.1"/>
    </source>
</evidence>
<dbReference type="InterPro" id="IPR007484">
    <property type="entry name" value="Peptidase_M28"/>
</dbReference>
<keyword evidence="7" id="KW-1133">Transmembrane helix</keyword>
<evidence type="ECO:0000256" key="6">
    <source>
        <dbReference type="ARBA" id="ARBA00022833"/>
    </source>
</evidence>
<evidence type="ECO:0000256" key="4">
    <source>
        <dbReference type="ARBA" id="ARBA00022729"/>
    </source>
</evidence>
<keyword evidence="7" id="KW-0812">Transmembrane</keyword>
<dbReference type="SUPFAM" id="SSF53187">
    <property type="entry name" value="Zn-dependent exopeptidases"/>
    <property type="match status" value="1"/>
</dbReference>
<evidence type="ECO:0000256" key="2">
    <source>
        <dbReference type="ARBA" id="ARBA00022670"/>
    </source>
</evidence>
<evidence type="ECO:0000256" key="3">
    <source>
        <dbReference type="ARBA" id="ARBA00022723"/>
    </source>
</evidence>
<feature type="transmembrane region" description="Helical" evidence="7">
    <location>
        <begin position="22"/>
        <end position="46"/>
    </location>
</feature>
<dbReference type="PANTHER" id="PTHR12147">
    <property type="entry name" value="METALLOPEPTIDASE M28 FAMILY MEMBER"/>
    <property type="match status" value="1"/>
</dbReference>
<proteinExistence type="predicted"/>
<keyword evidence="5" id="KW-0378">Hydrolase</keyword>
<dbReference type="Gene3D" id="3.40.630.10">
    <property type="entry name" value="Zn peptidases"/>
    <property type="match status" value="2"/>
</dbReference>
<evidence type="ECO:0000259" key="8">
    <source>
        <dbReference type="Pfam" id="PF02225"/>
    </source>
</evidence>
<feature type="domain" description="Peptidase M28" evidence="9">
    <location>
        <begin position="294"/>
        <end position="504"/>
    </location>
</feature>
<keyword evidence="11" id="KW-1185">Reference proteome</keyword>
<protein>
    <submittedName>
        <fullName evidence="10">Uncharacterized protein</fullName>
    </submittedName>
</protein>
<dbReference type="Pfam" id="PF04389">
    <property type="entry name" value="Peptidase_M28"/>
    <property type="match status" value="1"/>
</dbReference>
<keyword evidence="3" id="KW-0479">Metal-binding</keyword>
<dbReference type="AlphaFoldDB" id="A0A916JHU1"/>
<comment type="caution">
    <text evidence="10">The sequence shown here is derived from an EMBL/GenBank/DDBJ whole genome shotgun (WGS) entry which is preliminary data.</text>
</comment>
<dbReference type="InterPro" id="IPR046450">
    <property type="entry name" value="PA_dom_sf"/>
</dbReference>
<evidence type="ECO:0000313" key="11">
    <source>
        <dbReference type="Proteomes" id="UP000680038"/>
    </source>
</evidence>
<organism evidence="10 11">
    <name type="scientific">Dyadobacter helix</name>
    <dbReference type="NCBI Taxonomy" id="2822344"/>
    <lineage>
        <taxon>Bacteria</taxon>
        <taxon>Pseudomonadati</taxon>
        <taxon>Bacteroidota</taxon>
        <taxon>Cytophagia</taxon>
        <taxon>Cytophagales</taxon>
        <taxon>Spirosomataceae</taxon>
        <taxon>Dyadobacter</taxon>
    </lineage>
</organism>
<dbReference type="GO" id="GO:0006508">
    <property type="term" value="P:proteolysis"/>
    <property type="evidence" value="ECO:0007669"/>
    <property type="project" value="UniProtKB-KW"/>
</dbReference>
<evidence type="ECO:0000259" key="9">
    <source>
        <dbReference type="Pfam" id="PF04389"/>
    </source>
</evidence>
<keyword evidence="2" id="KW-0645">Protease</keyword>
<dbReference type="Pfam" id="PF02225">
    <property type="entry name" value="PA"/>
    <property type="match status" value="1"/>
</dbReference>
<keyword evidence="6" id="KW-0862">Zinc</keyword>
<gene>
    <name evidence="10" type="ORF">DYBT9275_05043</name>
</gene>
<evidence type="ECO:0000256" key="5">
    <source>
        <dbReference type="ARBA" id="ARBA00022801"/>
    </source>
</evidence>
<dbReference type="PANTHER" id="PTHR12147:SF56">
    <property type="entry name" value="AMINOPEPTIDASE YDR415C-RELATED"/>
    <property type="match status" value="1"/>
</dbReference>
<dbReference type="Proteomes" id="UP000680038">
    <property type="component" value="Unassembled WGS sequence"/>
</dbReference>
<dbReference type="SUPFAM" id="SSF52025">
    <property type="entry name" value="PA domain"/>
    <property type="match status" value="1"/>
</dbReference>
<name>A0A916JHU1_9BACT</name>
<accession>A0A916JHU1</accession>
<dbReference type="InterPro" id="IPR003137">
    <property type="entry name" value="PA_domain"/>
</dbReference>